<gene>
    <name evidence="2" type="ORF">SAMN05660413_02885</name>
</gene>
<dbReference type="InterPro" id="IPR045613">
    <property type="entry name" value="DUF6448"/>
</dbReference>
<dbReference type="EMBL" id="FOVL01000022">
    <property type="protein sequence ID" value="SFN87287.1"/>
    <property type="molecule type" value="Genomic_DNA"/>
</dbReference>
<evidence type="ECO:0008006" key="4">
    <source>
        <dbReference type="Google" id="ProtNLM"/>
    </source>
</evidence>
<dbReference type="OrthoDB" id="2168082at2"/>
<evidence type="ECO:0000256" key="1">
    <source>
        <dbReference type="SAM" id="SignalP"/>
    </source>
</evidence>
<dbReference type="STRING" id="287099.SAMN05660413_02885"/>
<name>A0A1I5CK59_9FLAO</name>
<proteinExistence type="predicted"/>
<keyword evidence="3" id="KW-1185">Reference proteome</keyword>
<keyword evidence="1" id="KW-0732">Signal</keyword>
<dbReference type="Proteomes" id="UP000199153">
    <property type="component" value="Unassembled WGS sequence"/>
</dbReference>
<organism evidence="2 3">
    <name type="scientific">Salegentibacter flavus</name>
    <dbReference type="NCBI Taxonomy" id="287099"/>
    <lineage>
        <taxon>Bacteria</taxon>
        <taxon>Pseudomonadati</taxon>
        <taxon>Bacteroidota</taxon>
        <taxon>Flavobacteriia</taxon>
        <taxon>Flavobacteriales</taxon>
        <taxon>Flavobacteriaceae</taxon>
        <taxon>Salegentibacter</taxon>
    </lineage>
</organism>
<dbReference type="AlphaFoldDB" id="A0A1I5CK59"/>
<evidence type="ECO:0000313" key="2">
    <source>
        <dbReference type="EMBL" id="SFN87287.1"/>
    </source>
</evidence>
<evidence type="ECO:0000313" key="3">
    <source>
        <dbReference type="Proteomes" id="UP000199153"/>
    </source>
</evidence>
<dbReference type="Pfam" id="PF20046">
    <property type="entry name" value="DUF6448"/>
    <property type="match status" value="1"/>
</dbReference>
<sequence>MKTKNMAVRFIFLLIFSLGVTEAWAHCDRKNGPVAIAAQEALQSGEFVKIAIWVGKKQEEELKTKYNEALAVYKTGGDARKLATEYFMETAVRLHREAEGLPFTGLKPASPNPPDIAKAEEALETGDIGPLQILLKEELEKETSRWFQKALEAKKNNKSLEAGRQWADSYVKYIVFTHKLYQQIQAGPPHGMGE</sequence>
<feature type="chain" id="PRO_5011555824" description="DUF4142 domain-containing protein" evidence="1">
    <location>
        <begin position="26"/>
        <end position="194"/>
    </location>
</feature>
<feature type="signal peptide" evidence="1">
    <location>
        <begin position="1"/>
        <end position="25"/>
    </location>
</feature>
<accession>A0A1I5CK59</accession>
<protein>
    <recommendedName>
        <fullName evidence="4">DUF4142 domain-containing protein</fullName>
    </recommendedName>
</protein>
<dbReference type="RefSeq" id="WP_093410922.1">
    <property type="nucleotide sequence ID" value="NZ_FOVL01000022.1"/>
</dbReference>
<reference evidence="2 3" key="1">
    <citation type="submission" date="2016-10" db="EMBL/GenBank/DDBJ databases">
        <authorList>
            <person name="de Groot N.N."/>
        </authorList>
    </citation>
    <scope>NUCLEOTIDE SEQUENCE [LARGE SCALE GENOMIC DNA]</scope>
    <source>
        <strain evidence="2 3">DSM 17794</strain>
    </source>
</reference>